<feature type="region of interest" description="Disordered" evidence="3">
    <location>
        <begin position="136"/>
        <end position="165"/>
    </location>
</feature>
<evidence type="ECO:0000313" key="6">
    <source>
        <dbReference type="Proteomes" id="UP000283433"/>
    </source>
</evidence>
<dbReference type="InterPro" id="IPR011330">
    <property type="entry name" value="Glyco_hydro/deAcase_b/a-brl"/>
</dbReference>
<proteinExistence type="predicted"/>
<evidence type="ECO:0000256" key="2">
    <source>
        <dbReference type="ARBA" id="ARBA00022801"/>
    </source>
</evidence>
<protein>
    <submittedName>
        <fullName evidence="5">Polysaccharide deacetylase</fullName>
    </submittedName>
</protein>
<evidence type="ECO:0000313" key="5">
    <source>
        <dbReference type="EMBL" id="RKD13274.1"/>
    </source>
</evidence>
<dbReference type="PANTHER" id="PTHR10587">
    <property type="entry name" value="GLYCOSYL TRANSFERASE-RELATED"/>
    <property type="match status" value="1"/>
</dbReference>
<dbReference type="GO" id="GO:0005975">
    <property type="term" value="P:carbohydrate metabolic process"/>
    <property type="evidence" value="ECO:0007669"/>
    <property type="project" value="InterPro"/>
</dbReference>
<dbReference type="EMBL" id="MBTA01000028">
    <property type="protein sequence ID" value="RKD13274.1"/>
    <property type="molecule type" value="Genomic_DNA"/>
</dbReference>
<dbReference type="AlphaFoldDB" id="A0A419S2Q7"/>
<dbReference type="Pfam" id="PF01522">
    <property type="entry name" value="Polysacc_deac_1"/>
    <property type="match status" value="1"/>
</dbReference>
<keyword evidence="2" id="KW-0378">Hydrolase</keyword>
<dbReference type="RefSeq" id="WP_120182925.1">
    <property type="nucleotide sequence ID" value="NZ_MBTA01000028.1"/>
</dbReference>
<dbReference type="InterPro" id="IPR002509">
    <property type="entry name" value="NODB_dom"/>
</dbReference>
<dbReference type="GO" id="GO:0016020">
    <property type="term" value="C:membrane"/>
    <property type="evidence" value="ECO:0007669"/>
    <property type="project" value="TreeGrafter"/>
</dbReference>
<organism evidence="5 6">
    <name type="scientific">Pelobium manganitolerans</name>
    <dbReference type="NCBI Taxonomy" id="1842495"/>
    <lineage>
        <taxon>Bacteria</taxon>
        <taxon>Pseudomonadati</taxon>
        <taxon>Bacteroidota</taxon>
        <taxon>Sphingobacteriia</taxon>
        <taxon>Sphingobacteriales</taxon>
        <taxon>Sphingobacteriaceae</taxon>
        <taxon>Pelobium</taxon>
    </lineage>
</organism>
<evidence type="ECO:0000256" key="3">
    <source>
        <dbReference type="SAM" id="MobiDB-lite"/>
    </source>
</evidence>
<accession>A0A419S2Q7</accession>
<reference evidence="5 6" key="1">
    <citation type="submission" date="2016-07" db="EMBL/GenBank/DDBJ databases">
        <title>Genome of Pelobium manganitolerans.</title>
        <authorList>
            <person name="Wu S."/>
            <person name="Wang G."/>
        </authorList>
    </citation>
    <scope>NUCLEOTIDE SEQUENCE [LARGE SCALE GENOMIC DNA]</scope>
    <source>
        <strain evidence="5 6">YS-25</strain>
    </source>
</reference>
<gene>
    <name evidence="5" type="ORF">BCY91_10710</name>
</gene>
<dbReference type="GO" id="GO:0016810">
    <property type="term" value="F:hydrolase activity, acting on carbon-nitrogen (but not peptide) bonds"/>
    <property type="evidence" value="ECO:0007669"/>
    <property type="project" value="InterPro"/>
</dbReference>
<evidence type="ECO:0000259" key="4">
    <source>
        <dbReference type="PROSITE" id="PS51677"/>
    </source>
</evidence>
<dbReference type="PANTHER" id="PTHR10587:SF133">
    <property type="entry name" value="CHITIN DEACETYLASE 1-RELATED"/>
    <property type="match status" value="1"/>
</dbReference>
<keyword evidence="6" id="KW-1185">Reference proteome</keyword>
<dbReference type="InterPro" id="IPR050248">
    <property type="entry name" value="Polysacc_deacetylase_ArnD"/>
</dbReference>
<dbReference type="GO" id="GO:0046872">
    <property type="term" value="F:metal ion binding"/>
    <property type="evidence" value="ECO:0007669"/>
    <property type="project" value="UniProtKB-KW"/>
</dbReference>
<comment type="caution">
    <text evidence="5">The sequence shown here is derived from an EMBL/GenBank/DDBJ whole genome shotgun (WGS) entry which is preliminary data.</text>
</comment>
<dbReference type="OrthoDB" id="9812065at2"/>
<dbReference type="SUPFAM" id="SSF88713">
    <property type="entry name" value="Glycoside hydrolase/deacetylase"/>
    <property type="match status" value="1"/>
</dbReference>
<keyword evidence="1" id="KW-0479">Metal-binding</keyword>
<dbReference type="CDD" id="cd10917">
    <property type="entry name" value="CE4_NodB_like_6s_7s"/>
    <property type="match status" value="1"/>
</dbReference>
<evidence type="ECO:0000256" key="1">
    <source>
        <dbReference type="ARBA" id="ARBA00022723"/>
    </source>
</evidence>
<dbReference type="Proteomes" id="UP000283433">
    <property type="component" value="Unassembled WGS sequence"/>
</dbReference>
<dbReference type="PROSITE" id="PS51677">
    <property type="entry name" value="NODB"/>
    <property type="match status" value="1"/>
</dbReference>
<sequence>MLFLTKTPYLLKKIYPKHLIWHKTRTEKVIYLTFDDGPIPIVTPWVLNTLKKFDVKATFFCIGDNIRKHPAIFEQLKAEGHAVGNHTFNHLNGWKTANETYLGNIAQCQQLTKTPLFRPPYGRIKFSQIRRLHEYQNSREQGARSKEQGIKSKDEGTMSKDGLQSSQISNLASQISIIMWDVLSGDFDPSLSPQKCLANTLKHTENGSIVVFHDSQKAWERLEYVLPRAIEHWKNEGYSFGLLQKSNPKP</sequence>
<feature type="domain" description="NodB homology" evidence="4">
    <location>
        <begin position="28"/>
        <end position="241"/>
    </location>
</feature>
<name>A0A419S2Q7_9SPHI</name>
<dbReference type="Gene3D" id="3.20.20.370">
    <property type="entry name" value="Glycoside hydrolase/deacetylase"/>
    <property type="match status" value="1"/>
</dbReference>
<feature type="compositionally biased region" description="Basic and acidic residues" evidence="3">
    <location>
        <begin position="136"/>
        <end position="158"/>
    </location>
</feature>